<evidence type="ECO:0000313" key="1">
    <source>
        <dbReference type="EnsemblMetazoa" id="GPAI009579-PA"/>
    </source>
</evidence>
<reference evidence="1" key="2">
    <citation type="submission" date="2020-05" db="UniProtKB">
        <authorList>
            <consortium name="EnsemblMetazoa"/>
        </authorList>
    </citation>
    <scope>IDENTIFICATION</scope>
    <source>
        <strain evidence="1">IAEA</strain>
    </source>
</reference>
<dbReference type="VEuPathDB" id="VectorBase:GPAI009579"/>
<evidence type="ECO:0000313" key="2">
    <source>
        <dbReference type="Proteomes" id="UP000092445"/>
    </source>
</evidence>
<dbReference type="AlphaFoldDB" id="A0A1A9ZBH3"/>
<keyword evidence="2" id="KW-1185">Reference proteome</keyword>
<sequence>MMFKSATFYSSLPYITTFQFTYNLHDKNSNQSFTSPPSCIILLITSSRICSFEQDILKRGVPLNCIVLSAIFERLWPSNSPGSRQPTISSVANCSDSNERGAPVAFILLHCSGVLVLLFVDKCVIGVMQFLEDSACSSFSFSSPHGIPKALAVAKITLLRITSMGVSGFSFLVGKRQRLSNSSAIRFLNSGVVQKSGIPFGVEGVCGDSGLEPLDNLLIWLVPANSDTRLLRKGVKASIVFGLLPDDALGVSKSFGFGLASNSIFAKGVRIGLSIGLPRKFGDEGKSSGLSPTKYSKKVSFFPSLAQSISHDDVTTG</sequence>
<organism evidence="1 2">
    <name type="scientific">Glossina pallidipes</name>
    <name type="common">Tsetse fly</name>
    <dbReference type="NCBI Taxonomy" id="7398"/>
    <lineage>
        <taxon>Eukaryota</taxon>
        <taxon>Metazoa</taxon>
        <taxon>Ecdysozoa</taxon>
        <taxon>Arthropoda</taxon>
        <taxon>Hexapoda</taxon>
        <taxon>Insecta</taxon>
        <taxon>Pterygota</taxon>
        <taxon>Neoptera</taxon>
        <taxon>Endopterygota</taxon>
        <taxon>Diptera</taxon>
        <taxon>Brachycera</taxon>
        <taxon>Muscomorpha</taxon>
        <taxon>Hippoboscoidea</taxon>
        <taxon>Glossinidae</taxon>
        <taxon>Glossina</taxon>
    </lineage>
</organism>
<accession>A0A1A9ZBH3</accession>
<reference evidence="2" key="1">
    <citation type="submission" date="2014-03" db="EMBL/GenBank/DDBJ databases">
        <authorList>
            <person name="Aksoy S."/>
            <person name="Warren W."/>
            <person name="Wilson R.K."/>
        </authorList>
    </citation>
    <scope>NUCLEOTIDE SEQUENCE [LARGE SCALE GENOMIC DNA]</scope>
    <source>
        <strain evidence="2">IAEA</strain>
    </source>
</reference>
<protein>
    <submittedName>
        <fullName evidence="1">Uncharacterized protein</fullName>
    </submittedName>
</protein>
<name>A0A1A9ZBH3_GLOPL</name>
<dbReference type="Proteomes" id="UP000092445">
    <property type="component" value="Unassembled WGS sequence"/>
</dbReference>
<proteinExistence type="predicted"/>
<dbReference type="EnsemblMetazoa" id="GPAI009579-RA">
    <property type="protein sequence ID" value="GPAI009579-PA"/>
    <property type="gene ID" value="GPAI009579"/>
</dbReference>